<dbReference type="RefSeq" id="XP_680788.1">
    <property type="nucleotide sequence ID" value="XM_675696.2"/>
</dbReference>
<dbReference type="InParanoid" id="Q5AW11"/>
<dbReference type="EMBL" id="BN001304">
    <property type="protein sequence ID" value="CBF79551.1"/>
    <property type="molecule type" value="Genomic_DNA"/>
</dbReference>
<sequence>MSCIFCTHASVPVRMSDLSPDVYICHLNRVSHRPARPAPVPMRIPPSIRTRNPEEVSVSCFMRTYVLIVEKSRRGGHLAFLPEFYLEKSSESCLRLSVLSLGYLALFNNRHQSQTIWIQARKHYSAALAALAAVIDTKESAVRDEVFARPEWRVEDATGRSYPWGACPHSSQGSASLSGKHGCRLLAWAFNQLQIQAIANNEYGYAHLPSLFEDLERPDSVCQAIKLVSLVSGFCESTRETRHPPTYPQTLPQSLEEPPDQSANIWTACFMALITSSTLLFYVRCLDYFPAFFLTDCESRPADGELYFPVFYRYDIYRRIEQSLNTICSSVRYALGDLDVYGTFHLFPEINHGIAYNLRWPISLVSQCGFASTEQVLLCTEVLQHTYSATARLDSVRTLLRRAVAHVLAEYQFSEPTVLGQTCLSSLAGMEPATAPRVKGARGSVVTSQFEDILRAAPLLIILSPRVCSTLLPDLDPRVSRTIPGGRRIAEKGSGEDSIR</sequence>
<evidence type="ECO:0000313" key="1">
    <source>
        <dbReference type="EMBL" id="CBF79551.1"/>
    </source>
</evidence>
<organism evidence="1 2">
    <name type="scientific">Emericella nidulans (strain FGSC A4 / ATCC 38163 / CBS 112.46 / NRRL 194 / M139)</name>
    <name type="common">Aspergillus nidulans</name>
    <dbReference type="NCBI Taxonomy" id="227321"/>
    <lineage>
        <taxon>Eukaryota</taxon>
        <taxon>Fungi</taxon>
        <taxon>Dikarya</taxon>
        <taxon>Ascomycota</taxon>
        <taxon>Pezizomycotina</taxon>
        <taxon>Eurotiomycetes</taxon>
        <taxon>Eurotiomycetidae</taxon>
        <taxon>Eurotiales</taxon>
        <taxon>Aspergillaceae</taxon>
        <taxon>Aspergillus</taxon>
        <taxon>Aspergillus subgen. Nidulantes</taxon>
    </lineage>
</organism>
<accession>Q5AW11</accession>
<reference evidence="2" key="1">
    <citation type="journal article" date="2005" name="Nature">
        <title>Sequencing of Aspergillus nidulans and comparative analysis with A. fumigatus and A. oryzae.</title>
        <authorList>
            <person name="Galagan J.E."/>
            <person name="Calvo S.E."/>
            <person name="Cuomo C."/>
            <person name="Ma L.J."/>
            <person name="Wortman J.R."/>
            <person name="Batzoglou S."/>
            <person name="Lee S.I."/>
            <person name="Basturkmen M."/>
            <person name="Spevak C.C."/>
            <person name="Clutterbuck J."/>
            <person name="Kapitonov V."/>
            <person name="Jurka J."/>
            <person name="Scazzocchio C."/>
            <person name="Farman M."/>
            <person name="Butler J."/>
            <person name="Purcell S."/>
            <person name="Harris S."/>
            <person name="Braus G.H."/>
            <person name="Draht O."/>
            <person name="Busch S."/>
            <person name="D'Enfert C."/>
            <person name="Bouchier C."/>
            <person name="Goldman G.H."/>
            <person name="Bell-Pedersen D."/>
            <person name="Griffiths-Jones S."/>
            <person name="Doonan J.H."/>
            <person name="Yu J."/>
            <person name="Vienken K."/>
            <person name="Pain A."/>
            <person name="Freitag M."/>
            <person name="Selker E.U."/>
            <person name="Archer D.B."/>
            <person name="Penalva M.A."/>
            <person name="Oakley B.R."/>
            <person name="Momany M."/>
            <person name="Tanaka T."/>
            <person name="Kumagai T."/>
            <person name="Asai K."/>
            <person name="Machida M."/>
            <person name="Nierman W.C."/>
            <person name="Denning D.W."/>
            <person name="Caddick M."/>
            <person name="Hynes M."/>
            <person name="Paoletti M."/>
            <person name="Fischer R."/>
            <person name="Miller B."/>
            <person name="Dyer P."/>
            <person name="Sachs M.S."/>
            <person name="Osmani S.A."/>
            <person name="Birren B.W."/>
        </authorList>
    </citation>
    <scope>NUCLEOTIDE SEQUENCE [LARGE SCALE GENOMIC DNA]</scope>
    <source>
        <strain evidence="2">FGSC A4 / ATCC 38163 / CBS 112.46 / NRRL 194 / M139</strain>
    </source>
</reference>
<dbReference type="VEuPathDB" id="FungiDB:AN7519"/>
<dbReference type="AlphaFoldDB" id="Q5AW11"/>
<dbReference type="PANTHER" id="PTHR38791:SF12">
    <property type="entry name" value="TRANSCRIPTION FACTOR DOMAIN-CONTAINING PROTEIN-RELATED"/>
    <property type="match status" value="1"/>
</dbReference>
<dbReference type="KEGG" id="ani:ANIA_07519"/>
<reference evidence="2" key="2">
    <citation type="journal article" date="2009" name="Fungal Genet. Biol.">
        <title>The 2008 update of the Aspergillus nidulans genome annotation: a community effort.</title>
        <authorList>
            <person name="Wortman J.R."/>
            <person name="Gilsenan J.M."/>
            <person name="Joardar V."/>
            <person name="Deegan J."/>
            <person name="Clutterbuck J."/>
            <person name="Andersen M.R."/>
            <person name="Archer D."/>
            <person name="Bencina M."/>
            <person name="Braus G."/>
            <person name="Coutinho P."/>
            <person name="von Dohren H."/>
            <person name="Doonan J."/>
            <person name="Driessen A.J."/>
            <person name="Durek P."/>
            <person name="Espeso E."/>
            <person name="Fekete E."/>
            <person name="Flipphi M."/>
            <person name="Estrada C.G."/>
            <person name="Geysens S."/>
            <person name="Goldman G."/>
            <person name="de Groot P.W."/>
            <person name="Hansen K."/>
            <person name="Harris S.D."/>
            <person name="Heinekamp T."/>
            <person name="Helmstaedt K."/>
            <person name="Henrissat B."/>
            <person name="Hofmann G."/>
            <person name="Homan T."/>
            <person name="Horio T."/>
            <person name="Horiuchi H."/>
            <person name="James S."/>
            <person name="Jones M."/>
            <person name="Karaffa L."/>
            <person name="Karanyi Z."/>
            <person name="Kato M."/>
            <person name="Keller N."/>
            <person name="Kelly D.E."/>
            <person name="Kiel J.A."/>
            <person name="Kim J.M."/>
            <person name="van der Klei I.J."/>
            <person name="Klis F.M."/>
            <person name="Kovalchuk A."/>
            <person name="Krasevec N."/>
            <person name="Kubicek C.P."/>
            <person name="Liu B."/>
            <person name="Maccabe A."/>
            <person name="Meyer V."/>
            <person name="Mirabito P."/>
            <person name="Miskei M."/>
            <person name="Mos M."/>
            <person name="Mullins J."/>
            <person name="Nelson D.R."/>
            <person name="Nielsen J."/>
            <person name="Oakley B.R."/>
            <person name="Osmani S.A."/>
            <person name="Pakula T."/>
            <person name="Paszewski A."/>
            <person name="Paulsen I."/>
            <person name="Pilsyk S."/>
            <person name="Pocsi I."/>
            <person name="Punt P.J."/>
            <person name="Ram A.F."/>
            <person name="Ren Q."/>
            <person name="Robellet X."/>
            <person name="Robson G."/>
            <person name="Seiboth B."/>
            <person name="van Solingen P."/>
            <person name="Specht T."/>
            <person name="Sun J."/>
            <person name="Taheri-Talesh N."/>
            <person name="Takeshita N."/>
            <person name="Ussery D."/>
            <person name="vanKuyk P.A."/>
            <person name="Visser H."/>
            <person name="van de Vondervoort P.J."/>
            <person name="de Vries R.P."/>
            <person name="Walton J."/>
            <person name="Xiang X."/>
            <person name="Xiong Y."/>
            <person name="Zeng A.P."/>
            <person name="Brandt B.W."/>
            <person name="Cornell M.J."/>
            <person name="van den Hondel C.A."/>
            <person name="Visser J."/>
            <person name="Oliver S.G."/>
            <person name="Turner G."/>
        </authorList>
    </citation>
    <scope>GENOME REANNOTATION</scope>
    <source>
        <strain evidence="2">FGSC A4 / ATCC 38163 / CBS 112.46 / NRRL 194 / M139</strain>
    </source>
</reference>
<evidence type="ECO:0000313" key="2">
    <source>
        <dbReference type="Proteomes" id="UP000000560"/>
    </source>
</evidence>
<dbReference type="HOGENOM" id="CLU_545151_0_0_1"/>
<dbReference type="PANTHER" id="PTHR38791">
    <property type="entry name" value="ZN(II)2CYS6 TRANSCRIPTION FACTOR (EUROFUNG)-RELATED-RELATED"/>
    <property type="match status" value="1"/>
</dbReference>
<accession>C8VBK5</accession>
<dbReference type="InterPro" id="IPR053175">
    <property type="entry name" value="DHMBA_Reg_Transcription_Factor"/>
</dbReference>
<dbReference type="GeneID" id="2869420"/>
<dbReference type="OrthoDB" id="4491390at2759"/>
<dbReference type="OMA" id="GCYVCRR"/>
<name>Q5AW11_EMENI</name>
<keyword evidence="2" id="KW-1185">Reference proteome</keyword>
<proteinExistence type="predicted"/>
<evidence type="ECO:0008006" key="3">
    <source>
        <dbReference type="Google" id="ProtNLM"/>
    </source>
</evidence>
<dbReference type="STRING" id="227321.Q5AW11"/>
<dbReference type="Proteomes" id="UP000000560">
    <property type="component" value="Chromosome IV"/>
</dbReference>
<protein>
    <recommendedName>
        <fullName evidence="3">Transcription factor domain-containing protein</fullName>
    </recommendedName>
</protein>
<gene>
    <name evidence="1" type="ORF">ANIA_07519</name>
</gene>